<feature type="region of interest" description="Disordered" evidence="4">
    <location>
        <begin position="431"/>
        <end position="503"/>
    </location>
</feature>
<feature type="compositionally biased region" description="Basic and acidic residues" evidence="4">
    <location>
        <begin position="493"/>
        <end position="503"/>
    </location>
</feature>
<evidence type="ECO:0000313" key="7">
    <source>
        <dbReference type="Proteomes" id="UP000249464"/>
    </source>
</evidence>
<dbReference type="PANTHER" id="PTHR13134:SF3">
    <property type="entry name" value="TRAFFICKING PROTEIN PARTICLE COMPLEX SUBUNIT 13"/>
    <property type="match status" value="1"/>
</dbReference>
<name>A0A2X0NXX7_9BASI</name>
<dbReference type="Pfam" id="PF02902">
    <property type="entry name" value="Peptidase_C48"/>
    <property type="match status" value="1"/>
</dbReference>
<evidence type="ECO:0000256" key="1">
    <source>
        <dbReference type="ARBA" id="ARBA00005234"/>
    </source>
</evidence>
<dbReference type="Gene3D" id="3.40.395.10">
    <property type="entry name" value="Adenoviral Proteinase, Chain A"/>
    <property type="match status" value="1"/>
</dbReference>
<feature type="compositionally biased region" description="Polar residues" evidence="4">
    <location>
        <begin position="445"/>
        <end position="455"/>
    </location>
</feature>
<dbReference type="EMBL" id="FQNC01000042">
    <property type="protein sequence ID" value="SGY38743.1"/>
    <property type="molecule type" value="Genomic_DNA"/>
</dbReference>
<dbReference type="Proteomes" id="UP000249464">
    <property type="component" value="Unassembled WGS sequence"/>
</dbReference>
<evidence type="ECO:0000313" key="6">
    <source>
        <dbReference type="EMBL" id="SGY38743.1"/>
    </source>
</evidence>
<accession>A0A2X0NXX7</accession>
<dbReference type="Pfam" id="PF06159">
    <property type="entry name" value="TRAPPC13_N"/>
    <property type="match status" value="1"/>
</dbReference>
<dbReference type="GO" id="GO:0008234">
    <property type="term" value="F:cysteine-type peptidase activity"/>
    <property type="evidence" value="ECO:0007669"/>
    <property type="project" value="InterPro"/>
</dbReference>
<dbReference type="PROSITE" id="PS50600">
    <property type="entry name" value="ULP_PROTEASE"/>
    <property type="match status" value="1"/>
</dbReference>
<reference evidence="6 7" key="1">
    <citation type="submission" date="2016-11" db="EMBL/GenBank/DDBJ databases">
        <authorList>
            <person name="Jaros S."/>
            <person name="Januszkiewicz K."/>
            <person name="Wedrychowicz H."/>
        </authorList>
    </citation>
    <scope>NUCLEOTIDE SEQUENCE [LARGE SCALE GENOMIC DNA]</scope>
</reference>
<dbReference type="SUPFAM" id="SSF54001">
    <property type="entry name" value="Cysteine proteinases"/>
    <property type="match status" value="1"/>
</dbReference>
<keyword evidence="7" id="KW-1185">Reference proteome</keyword>
<dbReference type="GO" id="GO:1990072">
    <property type="term" value="C:TRAPPIII protein complex"/>
    <property type="evidence" value="ECO:0007669"/>
    <property type="project" value="TreeGrafter"/>
</dbReference>
<evidence type="ECO:0000256" key="4">
    <source>
        <dbReference type="SAM" id="MobiDB-lite"/>
    </source>
</evidence>
<comment type="similarity">
    <text evidence="1">Belongs to the peptidase C48 family.</text>
</comment>
<feature type="domain" description="Ubiquitin-like protease family profile" evidence="5">
    <location>
        <begin position="160"/>
        <end position="388"/>
    </location>
</feature>
<evidence type="ECO:0000259" key="5">
    <source>
        <dbReference type="PROSITE" id="PS50600"/>
    </source>
</evidence>
<evidence type="ECO:0000256" key="2">
    <source>
        <dbReference type="ARBA" id="ARBA00022670"/>
    </source>
</evidence>
<dbReference type="Pfam" id="PF23647">
    <property type="entry name" value="TRAPPC13_M"/>
    <property type="match status" value="1"/>
</dbReference>
<sequence>MRRGPPKAQPEAHFFFDILRTQNSENRQGASQKIDILGRNTPYGIALGPFAFASKRASRCSRLNKSLAIFANHFSSVAHDEMIPCLFLDEDQDYYLHDDDFDRLSPLTNITVAELLAFDVAPADASLHIELSKDEPTQYSNLPYPTLQTRDAFLATDALINARKQGYRSLAVGSTCLPLGADRLWSEYDRAKDVQSWALRAQRWMDKIIQDGLLPLPLLASGTSLVYLLRFLSQQLAYSRLYPGHDWLGEAAVNLSIESVLRAGRVQNPDFETSCGLIPSTVISLYRNLIELSDCMRNTPTSKSIWFLPLCSDSHWVLARINMHKRTWSVINSLSATPITAATRTAVLTLFKFLKLDIKNEFPHTPKAEQQEDSYSCGPATINAVETEVLGIGSFNAARAHMSRLRQFCRLSSLLGAVEDPKEIESIVATGAKSKAKSGRGSAAGTLSSKSTSAESGKAATIKPTNQRVASSSKNPPTSRLQTTFTKASKPTKARELTPEEHTTWARDHPPLFRRLAEKVEDLCPGSNVDVNNPKYVRCGRCYVLVPMAALLCKARFELHLGNKKCVNLQPISNFFRPIASGSTATSPSLGPCPGLTSETAMHYLSPTAAQGGGAPPRRTLCLRLYPKIGKRPMTELERKEVDKLEANEWKWRNDHRAPRIISVNCRKYSARDSINKDGPSLPCEECAKLPKNSSCRAALRRQYAAGATRKYTNKKYVAGDTLLSAIYRRHHGLEEILDDNSQGTVYLRFAQGVASGEFDGANILEGLVKAATVKHDRMVKGKSMRGFVRSEALRDFEQAMALASPMALRVLQATIGASASRKLQMRLGLDKSNMDRVCAKLEADGLTFNLHVDDTKCRSRMRTTPYYSEDLSLERELRTKGIFRHELIGSIGPPRIYETPGELPDMFSGPDPPVAGTKIRAYMIAPNDVGSPAQVFAAFVIGETTNAEDATEQLHSVIQELINRCVAHLLVSISADGAASEGVLQRNVAVLLRDQGGAVAQTGSRNASSYTLPSPDPDGVFPEITISTVNVAGTPIVFCRDEKHLAKCLRNAIDSGARLLFGGLGCIAYQDMLTILGGLESRRTLSRRDVTKNSTPMRSYISSYVASYTMPSRTGRFSPLNVSGCCSLSGIRSRRGMTLSEVAPDLALTRSSPKKRLMGSGRWLTQRLLSSATTEIFGQRNRSFPGGMAQKWWSTSSGVYARLIRQATGKVTALLELMRKFKTEAAGSRQGYHHTYNDLNDLDLVAMRTYPSDGDISLTSFAAANTARELLSGLRMWEPVQRIASNTRNQGPQPDILVEDVLARGTTVQGMELRTTWSINLEDHHPTKEDQGLLRTELLDSALDGMRRSTCQGVVKLDPNEREAVDRAIRSLAALDFDVEAALFDVQIAYDEADRQAEERYVLETIEKANSSLRPIPTHLKLPPLVDARDTSFSLNWASLIAHRAAHECSHLRAVLLKGRPINTEQGRSAVHSRVLKGLVQSMGPSRFEDIAGTARSFRWTGGGQVARALTRLWLLAALTCCSGRFPFFRCGFREPVPYAPGAVSQAPHPPAGPPSSAPREAHLLSLKVLRTARPSLVPTMPHLYYEKDTFAGEYIQELNVEGSVPREDLESVAGAHTGALMLPSTFGTIYLGETFSALLSLSNEVAQASNPTSLVAISPILKVEIHTNPPLNAPPGSKHLLKTFTLPSSDPTTSTSVPPAANVGLVPGKSMEAIVSHEIKELVPHSLVCTISYGVRGTNEAGVEEVRSRSFRKVSNPLSVRTKAHSPSPYTASSALSRTERDKLFLEVQVQNQGEHVISFERMRFDALPGWTVQDPNQGVFAGSETLLGPGAVRQYLYLLEMGEKVERVEPGGSQGLGRLDIVWRTPNGELGRLQTSMLGRRVPQLAPPPANPIPANRALALALAPPPPLRAPPLPLTNYEPGASNPVKQSEGPTPYLRSPRLSPKPARTSIDYPIPQGMQDVPPPPPPPLARLVPDSTALTFELTTKVVPALRSVPLQTPFDVEMELTVKFNPPAPPPAEAGETSAPPKRRRLKLAFQHVRHPFVPPSPPLQSIMPPVNALFSIPGSMPSGSGPVTTTPLPNRTPVENLQGEFETTTAPTRAQVAFEGIVLPRPVPLGPVQGPYRPSPNVQLLGSSLIVLPEVTLICSNPSQSTKPGPVVSSEVLRTKFKFIAMSQGGLLRVGGVRALLLENEEGVGSASSVVAGRERRAKVVGEWDVVAEIWVQGS</sequence>
<dbReference type="GO" id="GO:0019783">
    <property type="term" value="F:ubiquitin-like protein peptidase activity"/>
    <property type="evidence" value="ECO:0007669"/>
    <property type="project" value="UniProtKB-ARBA"/>
</dbReference>
<dbReference type="InterPro" id="IPR055429">
    <property type="entry name" value="TRAPPC13_M"/>
</dbReference>
<dbReference type="InterPro" id="IPR038765">
    <property type="entry name" value="Papain-like_cys_pep_sf"/>
</dbReference>
<protein>
    <submittedName>
        <fullName evidence="6">BQ5605_C003g02066 protein</fullName>
    </submittedName>
</protein>
<keyword evidence="3" id="KW-0378">Hydrolase</keyword>
<dbReference type="InterPro" id="IPR055427">
    <property type="entry name" value="TRAPPC13_N"/>
</dbReference>
<organism evidence="6 7">
    <name type="scientific">Microbotryum silenes-dioicae</name>
    <dbReference type="NCBI Taxonomy" id="796604"/>
    <lineage>
        <taxon>Eukaryota</taxon>
        <taxon>Fungi</taxon>
        <taxon>Dikarya</taxon>
        <taxon>Basidiomycota</taxon>
        <taxon>Pucciniomycotina</taxon>
        <taxon>Microbotryomycetes</taxon>
        <taxon>Microbotryales</taxon>
        <taxon>Microbotryaceae</taxon>
        <taxon>Microbotryum</taxon>
    </lineage>
</organism>
<feature type="compositionally biased region" description="Polar residues" evidence="4">
    <location>
        <begin position="463"/>
        <end position="489"/>
    </location>
</feature>
<dbReference type="GO" id="GO:0006508">
    <property type="term" value="P:proteolysis"/>
    <property type="evidence" value="ECO:0007669"/>
    <property type="project" value="UniProtKB-KW"/>
</dbReference>
<evidence type="ECO:0000256" key="3">
    <source>
        <dbReference type="ARBA" id="ARBA00022801"/>
    </source>
</evidence>
<dbReference type="STRING" id="796604.A0A2X0NXX7"/>
<dbReference type="InterPro" id="IPR010378">
    <property type="entry name" value="TRAPPC13"/>
</dbReference>
<dbReference type="InterPro" id="IPR003653">
    <property type="entry name" value="Peptidase_C48_C"/>
</dbReference>
<feature type="region of interest" description="Disordered" evidence="4">
    <location>
        <begin position="1915"/>
        <end position="1960"/>
    </location>
</feature>
<keyword evidence="2" id="KW-0645">Protease</keyword>
<proteinExistence type="inferred from homology"/>
<gene>
    <name evidence="6" type="primary">BQ5605_C003g02066</name>
    <name evidence="6" type="ORF">BQ5605_C003G02066</name>
</gene>
<dbReference type="PANTHER" id="PTHR13134">
    <property type="entry name" value="TRAFFICKING PROTEIN PARTICLE COMPLEX SUBUNIT 13"/>
    <property type="match status" value="1"/>
</dbReference>